<comment type="caution">
    <text evidence="1">The sequence shown here is derived from an EMBL/GenBank/DDBJ whole genome shotgun (WGS) entry which is preliminary data.</text>
</comment>
<organism evidence="1 2">
    <name type="scientific">Pseudomonas tolaasii NCPPB 2192</name>
    <dbReference type="NCBI Taxonomy" id="564423"/>
    <lineage>
        <taxon>Bacteria</taxon>
        <taxon>Pseudomonadati</taxon>
        <taxon>Pseudomonadota</taxon>
        <taxon>Gammaproteobacteria</taxon>
        <taxon>Pseudomonadales</taxon>
        <taxon>Pseudomonadaceae</taxon>
        <taxon>Pseudomonas</taxon>
    </lineage>
</organism>
<proteinExistence type="predicted"/>
<evidence type="ECO:0008006" key="3">
    <source>
        <dbReference type="Google" id="ProtNLM"/>
    </source>
</evidence>
<evidence type="ECO:0000313" key="2">
    <source>
        <dbReference type="Proteomes" id="UP000232891"/>
    </source>
</evidence>
<sequence length="52" mass="6274">MSVRKEVQSNQSDNVEIMELSQLERKVVQLFKRLDQQQQKDILRFIDVLLKE</sequence>
<name>A0ABX4QQB4_PSETO</name>
<protein>
    <recommendedName>
        <fullName evidence="3">Transcriptional regulator</fullName>
    </recommendedName>
</protein>
<accession>A0ABX4QQB4</accession>
<evidence type="ECO:0000313" key="1">
    <source>
        <dbReference type="EMBL" id="PKA79035.1"/>
    </source>
</evidence>
<gene>
    <name evidence="1" type="ORF">ATI14_6202</name>
</gene>
<reference evidence="1 2" key="1">
    <citation type="submission" date="2017-11" db="EMBL/GenBank/DDBJ databases">
        <title>Genome sequencing of a diverse group of Pseudomonas species.</title>
        <authorList>
            <person name="Loper J."/>
        </authorList>
    </citation>
    <scope>NUCLEOTIDE SEQUENCE [LARGE SCALE GENOMIC DNA]</scope>
    <source>
        <strain evidence="1 2">NCPPB 2192</strain>
    </source>
</reference>
<dbReference type="GeneID" id="55849486"/>
<dbReference type="Proteomes" id="UP000232891">
    <property type="component" value="Unassembled WGS sequence"/>
</dbReference>
<dbReference type="RefSeq" id="WP_155773648.1">
    <property type="nucleotide sequence ID" value="NZ_PHHD01000001.1"/>
</dbReference>
<dbReference type="EMBL" id="PHHD01000001">
    <property type="protein sequence ID" value="PKA79035.1"/>
    <property type="molecule type" value="Genomic_DNA"/>
</dbReference>
<keyword evidence="2" id="KW-1185">Reference proteome</keyword>